<gene>
    <name evidence="12" type="primary">pflA_1</name>
    <name evidence="12" type="ORF">Lac1_25690</name>
</gene>
<dbReference type="SFLD" id="SFLDS00029">
    <property type="entry name" value="Radical_SAM"/>
    <property type="match status" value="1"/>
</dbReference>
<evidence type="ECO:0000256" key="7">
    <source>
        <dbReference type="ARBA" id="ARBA00023002"/>
    </source>
</evidence>
<dbReference type="EC" id="1.97.1.4" evidence="10"/>
<dbReference type="SUPFAM" id="SSF102114">
    <property type="entry name" value="Radical SAM enzymes"/>
    <property type="match status" value="1"/>
</dbReference>
<evidence type="ECO:0000256" key="6">
    <source>
        <dbReference type="ARBA" id="ARBA00022723"/>
    </source>
</evidence>
<reference evidence="13" key="1">
    <citation type="journal article" date="2023" name="Int. J. Syst. Evol. Microbiol.">
        <title>Claveliimonas bilis gen. nov., sp. nov., deoxycholic acid-producing bacteria isolated from human faeces, and reclassification of Sellimonas monacensis Zenner et al. 2021 as Claveliimonas monacensis comb. nov.</title>
        <authorList>
            <person name="Hisatomi A."/>
            <person name="Kastawa N.W.E.P.G."/>
            <person name="Song I."/>
            <person name="Ohkuma M."/>
            <person name="Fukiya S."/>
            <person name="Sakamoto M."/>
        </authorList>
    </citation>
    <scope>NUCLEOTIDE SEQUENCE [LARGE SCALE GENOMIC DNA]</scope>
    <source>
        <strain evidence="13">12BBH14</strain>
    </source>
</reference>
<dbReference type="InterPro" id="IPR012839">
    <property type="entry name" value="Organic_radical_activase"/>
</dbReference>
<comment type="catalytic activity">
    <reaction evidence="10">
        <text>glycyl-[formate C-acetyltransferase] + reduced [flavodoxin] + S-adenosyl-L-methionine = glycin-2-yl radical-[formate C-acetyltransferase] + semiquinone [flavodoxin] + 5'-deoxyadenosine + L-methionine + H(+)</text>
        <dbReference type="Rhea" id="RHEA:19225"/>
        <dbReference type="Rhea" id="RHEA-COMP:10622"/>
        <dbReference type="Rhea" id="RHEA-COMP:12190"/>
        <dbReference type="Rhea" id="RHEA-COMP:12191"/>
        <dbReference type="Rhea" id="RHEA-COMP:14480"/>
        <dbReference type="ChEBI" id="CHEBI:15378"/>
        <dbReference type="ChEBI" id="CHEBI:17319"/>
        <dbReference type="ChEBI" id="CHEBI:29947"/>
        <dbReference type="ChEBI" id="CHEBI:32722"/>
        <dbReference type="ChEBI" id="CHEBI:57618"/>
        <dbReference type="ChEBI" id="CHEBI:57844"/>
        <dbReference type="ChEBI" id="CHEBI:59789"/>
        <dbReference type="ChEBI" id="CHEBI:140311"/>
        <dbReference type="EC" id="1.97.1.4"/>
    </reaction>
</comment>
<dbReference type="InterPro" id="IPR012838">
    <property type="entry name" value="PFL1_activating"/>
</dbReference>
<evidence type="ECO:0000313" key="13">
    <source>
        <dbReference type="Proteomes" id="UP001305815"/>
    </source>
</evidence>
<dbReference type="PANTHER" id="PTHR30352">
    <property type="entry name" value="PYRUVATE FORMATE-LYASE-ACTIVATING ENZYME"/>
    <property type="match status" value="1"/>
</dbReference>
<keyword evidence="12" id="KW-0670">Pyruvate</keyword>
<dbReference type="EMBL" id="AP027742">
    <property type="protein sequence ID" value="BDZ78386.1"/>
    <property type="molecule type" value="Genomic_DNA"/>
</dbReference>
<name>A0ABM8IAP7_9FIRM</name>
<protein>
    <recommendedName>
        <fullName evidence="3 10">Pyruvate formate-lyase-activating enzyme</fullName>
        <ecNumber evidence="10">1.97.1.4</ecNumber>
    </recommendedName>
</protein>
<keyword evidence="4 10" id="KW-0004">4Fe-4S</keyword>
<keyword evidence="13" id="KW-1185">Reference proteome</keyword>
<dbReference type="InterPro" id="IPR058240">
    <property type="entry name" value="rSAM_sf"/>
</dbReference>
<keyword evidence="7 10" id="KW-0560">Oxidoreductase</keyword>
<evidence type="ECO:0000256" key="2">
    <source>
        <dbReference type="ARBA" id="ARBA00009777"/>
    </source>
</evidence>
<evidence type="ECO:0000259" key="11">
    <source>
        <dbReference type="PROSITE" id="PS51918"/>
    </source>
</evidence>
<dbReference type="CDD" id="cd01335">
    <property type="entry name" value="Radical_SAM"/>
    <property type="match status" value="1"/>
</dbReference>
<dbReference type="PROSITE" id="PS51918">
    <property type="entry name" value="RADICAL_SAM"/>
    <property type="match status" value="1"/>
</dbReference>
<evidence type="ECO:0000256" key="3">
    <source>
        <dbReference type="ARBA" id="ARBA00021356"/>
    </source>
</evidence>
<evidence type="ECO:0000256" key="9">
    <source>
        <dbReference type="ARBA" id="ARBA00023014"/>
    </source>
</evidence>
<evidence type="ECO:0000256" key="10">
    <source>
        <dbReference type="RuleBase" id="RU362053"/>
    </source>
</evidence>
<evidence type="ECO:0000256" key="5">
    <source>
        <dbReference type="ARBA" id="ARBA00022691"/>
    </source>
</evidence>
<comment type="function">
    <text evidence="1 10">Activation of pyruvate formate-lyase under anaerobic conditions by generation of an organic free radical, using S-adenosylmethionine and reduced flavodoxin as cosubstrates to produce 5'-deoxy-adenosine.</text>
</comment>
<evidence type="ECO:0000256" key="1">
    <source>
        <dbReference type="ARBA" id="ARBA00003141"/>
    </source>
</evidence>
<sequence>MLFPEPAMEKCNSTGGRSIQGLVHSTESFASVDGPGVRYLIFLQGCPMRCRFCHNPDTWQTDPQKALSASFQAPEKLIRKALRFRPYWGTEGGITVSGGEPLLQMDFLLELFQRAKAANIHTCLDTSGAPFTHEEPFYSQFLELMKYTDLVLLDLKMMDREGHQSLTGRDNDNILDMARLLDKLHVPVWIRHVLVPGVTDDEQDLRDMAAFIQSLQNVKRVEVLPYHTLGTYKWKELGLSYSLENVDPPSLEEVKKAKEILHAF</sequence>
<dbReference type="Proteomes" id="UP001305815">
    <property type="component" value="Chromosome"/>
</dbReference>
<evidence type="ECO:0000256" key="4">
    <source>
        <dbReference type="ARBA" id="ARBA00022485"/>
    </source>
</evidence>
<keyword evidence="8 10" id="KW-0408">Iron</keyword>
<dbReference type="InterPro" id="IPR034457">
    <property type="entry name" value="Organic_radical-activating"/>
</dbReference>
<comment type="cofactor">
    <cofactor evidence="10">
        <name>[4Fe-4S] cluster</name>
        <dbReference type="ChEBI" id="CHEBI:49883"/>
    </cofactor>
    <text evidence="10">Binds 1 [4Fe-4S] cluster. The cluster is coordinated with 3 cysteines and an exchangeable S-adenosyl-L-methionine.</text>
</comment>
<proteinExistence type="inferred from homology"/>
<organism evidence="12 13">
    <name type="scientific">Claveliimonas bilis</name>
    <dbReference type="NCBI Taxonomy" id="3028070"/>
    <lineage>
        <taxon>Bacteria</taxon>
        <taxon>Bacillati</taxon>
        <taxon>Bacillota</taxon>
        <taxon>Clostridia</taxon>
        <taxon>Lachnospirales</taxon>
        <taxon>Lachnospiraceae</taxon>
        <taxon>Claveliimonas</taxon>
    </lineage>
</organism>
<keyword evidence="9 10" id="KW-0411">Iron-sulfur</keyword>
<dbReference type="RefSeq" id="WP_316265445.1">
    <property type="nucleotide sequence ID" value="NZ_AP027742.1"/>
</dbReference>
<dbReference type="InterPro" id="IPR013785">
    <property type="entry name" value="Aldolase_TIM"/>
</dbReference>
<accession>A0ABM8IAP7</accession>
<dbReference type="InterPro" id="IPR007197">
    <property type="entry name" value="rSAM"/>
</dbReference>
<comment type="similarity">
    <text evidence="2 10">Belongs to the organic radical-activating enzymes family.</text>
</comment>
<dbReference type="NCBIfam" id="TIGR02493">
    <property type="entry name" value="PFLA"/>
    <property type="match status" value="1"/>
</dbReference>
<keyword evidence="6 10" id="KW-0479">Metal-binding</keyword>
<dbReference type="PIRSF" id="PIRSF000371">
    <property type="entry name" value="PFL_act_enz"/>
    <property type="match status" value="1"/>
</dbReference>
<dbReference type="Pfam" id="PF04055">
    <property type="entry name" value="Radical_SAM"/>
    <property type="match status" value="1"/>
</dbReference>
<dbReference type="SFLD" id="SFLDG01066">
    <property type="entry name" value="organic_radical-activating_enz"/>
    <property type="match status" value="1"/>
</dbReference>
<dbReference type="PROSITE" id="PS01087">
    <property type="entry name" value="RADICAL_ACTIVATING"/>
    <property type="match status" value="1"/>
</dbReference>
<dbReference type="InterPro" id="IPR001989">
    <property type="entry name" value="Radical_activat_CS"/>
</dbReference>
<dbReference type="PANTHER" id="PTHR30352:SF5">
    <property type="entry name" value="PYRUVATE FORMATE-LYASE 1-ACTIVATING ENZYME"/>
    <property type="match status" value="1"/>
</dbReference>
<feature type="domain" description="Radical SAM core" evidence="11">
    <location>
        <begin position="32"/>
        <end position="264"/>
    </location>
</feature>
<evidence type="ECO:0000256" key="8">
    <source>
        <dbReference type="ARBA" id="ARBA00023004"/>
    </source>
</evidence>
<evidence type="ECO:0000313" key="12">
    <source>
        <dbReference type="EMBL" id="BDZ78386.1"/>
    </source>
</evidence>
<keyword evidence="10" id="KW-0963">Cytoplasm</keyword>
<comment type="subcellular location">
    <subcellularLocation>
        <location evidence="10">Cytoplasm</location>
    </subcellularLocation>
</comment>
<keyword evidence="5 10" id="KW-0949">S-adenosyl-L-methionine</keyword>
<dbReference type="Gene3D" id="3.20.20.70">
    <property type="entry name" value="Aldolase class I"/>
    <property type="match status" value="1"/>
</dbReference>